<sequence length="107" mass="12018">MHDDRTGQIAVIFLSHRTDADDAGYGEAAEAMGKLASRQPGYRGIDSTRGPDGLGITISYWMDEESALAWRANPEHSAIRNTGREIWYENYEVIVARIARNYAWARS</sequence>
<reference evidence="2 3" key="1">
    <citation type="submission" date="2020-09" db="EMBL/GenBank/DDBJ databases">
        <title>Sphingomonas sp., a new species isolated from pork steak.</title>
        <authorList>
            <person name="Heidler von Heilborn D."/>
        </authorList>
    </citation>
    <scope>NUCLEOTIDE SEQUENCE [LARGE SCALE GENOMIC DNA]</scope>
    <source>
        <strain evidence="3">S8-3T</strain>
    </source>
</reference>
<keyword evidence="3" id="KW-1185">Reference proteome</keyword>
<dbReference type="SUPFAM" id="SSF54909">
    <property type="entry name" value="Dimeric alpha+beta barrel"/>
    <property type="match status" value="1"/>
</dbReference>
<dbReference type="PANTHER" id="PTHR37811:SF2">
    <property type="entry name" value="ABM DOMAIN-CONTAINING PROTEIN"/>
    <property type="match status" value="1"/>
</dbReference>
<dbReference type="RefSeq" id="WP_187761380.1">
    <property type="nucleotide sequence ID" value="NZ_CP061038.1"/>
</dbReference>
<dbReference type="Gene3D" id="3.30.70.100">
    <property type="match status" value="1"/>
</dbReference>
<dbReference type="InterPro" id="IPR052936">
    <property type="entry name" value="Jasmonate_Hydroxylase-like"/>
</dbReference>
<protein>
    <submittedName>
        <fullName evidence="2">Antibiotic biosynthesis monooxygenase</fullName>
    </submittedName>
</protein>
<dbReference type="GO" id="GO:0004497">
    <property type="term" value="F:monooxygenase activity"/>
    <property type="evidence" value="ECO:0007669"/>
    <property type="project" value="UniProtKB-KW"/>
</dbReference>
<evidence type="ECO:0000313" key="3">
    <source>
        <dbReference type="Proteomes" id="UP000516148"/>
    </source>
</evidence>
<keyword evidence="2" id="KW-0503">Monooxygenase</keyword>
<accession>A0A7H0LHA3</accession>
<keyword evidence="2" id="KW-0560">Oxidoreductase</keyword>
<dbReference type="Pfam" id="PF03992">
    <property type="entry name" value="ABM"/>
    <property type="match status" value="1"/>
</dbReference>
<proteinExistence type="predicted"/>
<organism evidence="2 3">
    <name type="scientific">Sphingomonas alpina</name>
    <dbReference type="NCBI Taxonomy" id="653931"/>
    <lineage>
        <taxon>Bacteria</taxon>
        <taxon>Pseudomonadati</taxon>
        <taxon>Pseudomonadota</taxon>
        <taxon>Alphaproteobacteria</taxon>
        <taxon>Sphingomonadales</taxon>
        <taxon>Sphingomonadaceae</taxon>
        <taxon>Sphingomonas</taxon>
    </lineage>
</organism>
<name>A0A7H0LHA3_9SPHN</name>
<dbReference type="EMBL" id="CP061038">
    <property type="protein sequence ID" value="QNQ09056.1"/>
    <property type="molecule type" value="Genomic_DNA"/>
</dbReference>
<feature type="domain" description="ABM" evidence="1">
    <location>
        <begin position="10"/>
        <end position="80"/>
    </location>
</feature>
<evidence type="ECO:0000259" key="1">
    <source>
        <dbReference type="Pfam" id="PF03992"/>
    </source>
</evidence>
<evidence type="ECO:0000313" key="2">
    <source>
        <dbReference type="EMBL" id="QNQ09056.1"/>
    </source>
</evidence>
<dbReference type="InterPro" id="IPR011008">
    <property type="entry name" value="Dimeric_a/b-barrel"/>
</dbReference>
<dbReference type="AlphaFoldDB" id="A0A7H0LHA3"/>
<dbReference type="KEGG" id="spap:H3Z74_20585"/>
<gene>
    <name evidence="2" type="ORF">H3Z74_20585</name>
</gene>
<dbReference type="PANTHER" id="PTHR37811">
    <property type="entry name" value="BLL5343 PROTEIN"/>
    <property type="match status" value="1"/>
</dbReference>
<dbReference type="Proteomes" id="UP000516148">
    <property type="component" value="Chromosome"/>
</dbReference>
<dbReference type="InterPro" id="IPR007138">
    <property type="entry name" value="ABM_dom"/>
</dbReference>